<name>A0AAV6FKA4_9TELE</name>
<comment type="caution">
    <text evidence="2">The sequence shown here is derived from an EMBL/GenBank/DDBJ whole genome shotgun (WGS) entry which is preliminary data.</text>
</comment>
<evidence type="ECO:0000313" key="2">
    <source>
        <dbReference type="EMBL" id="KAG5262216.1"/>
    </source>
</evidence>
<dbReference type="AlphaFoldDB" id="A0AAV6FKA4"/>
<feature type="region of interest" description="Disordered" evidence="1">
    <location>
        <begin position="28"/>
        <end position="47"/>
    </location>
</feature>
<organism evidence="2 3">
    <name type="scientific">Alosa alosa</name>
    <name type="common">allis shad</name>
    <dbReference type="NCBI Taxonomy" id="278164"/>
    <lineage>
        <taxon>Eukaryota</taxon>
        <taxon>Metazoa</taxon>
        <taxon>Chordata</taxon>
        <taxon>Craniata</taxon>
        <taxon>Vertebrata</taxon>
        <taxon>Euteleostomi</taxon>
        <taxon>Actinopterygii</taxon>
        <taxon>Neopterygii</taxon>
        <taxon>Teleostei</taxon>
        <taxon>Clupei</taxon>
        <taxon>Clupeiformes</taxon>
        <taxon>Clupeoidei</taxon>
        <taxon>Clupeidae</taxon>
        <taxon>Alosa</taxon>
    </lineage>
</organism>
<proteinExistence type="predicted"/>
<evidence type="ECO:0000313" key="3">
    <source>
        <dbReference type="Proteomes" id="UP000823561"/>
    </source>
</evidence>
<accession>A0AAV6FKA4</accession>
<protein>
    <submittedName>
        <fullName evidence="2">Uncharacterized protein</fullName>
    </submittedName>
</protein>
<reference evidence="2" key="1">
    <citation type="submission" date="2020-10" db="EMBL/GenBank/DDBJ databases">
        <title>Chromosome-scale genome assembly of the Allis shad, Alosa alosa.</title>
        <authorList>
            <person name="Margot Z."/>
            <person name="Christophe K."/>
            <person name="Cabau C."/>
            <person name="Louis A."/>
            <person name="Berthelot C."/>
            <person name="Parey E."/>
            <person name="Roest Crollius H."/>
            <person name="Montfort J."/>
            <person name="Robinson-Rechavi M."/>
            <person name="Bucao C."/>
            <person name="Bouchez O."/>
            <person name="Gislard M."/>
            <person name="Lluch J."/>
            <person name="Milhes M."/>
            <person name="Lampietro C."/>
            <person name="Lopez Roques C."/>
            <person name="Donnadieu C."/>
            <person name="Braasch I."/>
            <person name="Desvignes T."/>
            <person name="Postlethwait J."/>
            <person name="Bobe J."/>
            <person name="Guiguen Y."/>
        </authorList>
    </citation>
    <scope>NUCLEOTIDE SEQUENCE</scope>
    <source>
        <strain evidence="2">M-15738</strain>
        <tissue evidence="2">Blood</tissue>
    </source>
</reference>
<evidence type="ECO:0000256" key="1">
    <source>
        <dbReference type="SAM" id="MobiDB-lite"/>
    </source>
</evidence>
<sequence length="67" mass="7029">MFAGMNGAFQVSATQMLLPKCAGFGHHKGRGGPTPPLYSPHPSRGAGARGRSCYRCLGAWGRSPCHS</sequence>
<dbReference type="Proteomes" id="UP000823561">
    <property type="component" value="Chromosome 23"/>
</dbReference>
<keyword evidence="3" id="KW-1185">Reference proteome</keyword>
<gene>
    <name evidence="2" type="ORF">AALO_G00293480</name>
</gene>
<dbReference type="EMBL" id="JADWDJ010000023">
    <property type="protein sequence ID" value="KAG5262216.1"/>
    <property type="molecule type" value="Genomic_DNA"/>
</dbReference>